<dbReference type="EMBL" id="JBEPME010000010">
    <property type="protein sequence ID" value="MET3659366.1"/>
    <property type="molecule type" value="Genomic_DNA"/>
</dbReference>
<accession>A0ABV2KE48</accession>
<proteinExistence type="predicted"/>
<evidence type="ECO:0000313" key="2">
    <source>
        <dbReference type="Proteomes" id="UP001549104"/>
    </source>
</evidence>
<dbReference type="RefSeq" id="WP_067206269.1">
    <property type="nucleotide sequence ID" value="NZ_CP014616.1"/>
</dbReference>
<name>A0ABV2KE48_SPOPS</name>
<sequence>MTISIHDGVLIGYSVNFLENELLLDIETVADEIVTVTFEDYLAHYFDHVMAGSILFDIEEVDLNTFFVGNREQFESHKLYAWPICYDDTNELEKYLQKNNYKCYVISASLGLSGYVFAKTLKNKRK</sequence>
<protein>
    <submittedName>
        <fullName evidence="1">Uncharacterized protein</fullName>
    </submittedName>
</protein>
<organism evidence="1 2">
    <name type="scientific">Sporosarcina psychrophila</name>
    <name type="common">Bacillus psychrophilus</name>
    <dbReference type="NCBI Taxonomy" id="1476"/>
    <lineage>
        <taxon>Bacteria</taxon>
        <taxon>Bacillati</taxon>
        <taxon>Bacillota</taxon>
        <taxon>Bacilli</taxon>
        <taxon>Bacillales</taxon>
        <taxon>Caryophanaceae</taxon>
        <taxon>Sporosarcina</taxon>
    </lineage>
</organism>
<evidence type="ECO:0000313" key="1">
    <source>
        <dbReference type="EMBL" id="MET3659366.1"/>
    </source>
</evidence>
<reference evidence="1 2" key="1">
    <citation type="submission" date="2024-06" db="EMBL/GenBank/DDBJ databases">
        <title>Sorghum-associated microbial communities from plants grown in Nebraska, USA.</title>
        <authorList>
            <person name="Schachtman D."/>
        </authorList>
    </citation>
    <scope>NUCLEOTIDE SEQUENCE [LARGE SCALE GENOMIC DNA]</scope>
    <source>
        <strain evidence="1 2">1288</strain>
    </source>
</reference>
<gene>
    <name evidence="1" type="ORF">ABIC55_004506</name>
</gene>
<dbReference type="Proteomes" id="UP001549104">
    <property type="component" value="Unassembled WGS sequence"/>
</dbReference>
<keyword evidence="2" id="KW-1185">Reference proteome</keyword>
<comment type="caution">
    <text evidence="1">The sequence shown here is derived from an EMBL/GenBank/DDBJ whole genome shotgun (WGS) entry which is preliminary data.</text>
</comment>